<dbReference type="AlphaFoldDB" id="C4XFS7"/>
<evidence type="ECO:0000256" key="5">
    <source>
        <dbReference type="ARBA" id="ARBA00022989"/>
    </source>
</evidence>
<dbReference type="eggNOG" id="COG2059">
    <property type="taxonomic scope" value="Bacteria"/>
</dbReference>
<dbReference type="InterPro" id="IPR036259">
    <property type="entry name" value="MFS_trans_sf"/>
</dbReference>
<comment type="subcellular location">
    <subcellularLocation>
        <location evidence="1">Cell membrane</location>
        <topology evidence="1">Multi-pass membrane protein</topology>
    </subcellularLocation>
</comment>
<dbReference type="InterPro" id="IPR003370">
    <property type="entry name" value="Chromate_transpt"/>
</dbReference>
<keyword evidence="5 8" id="KW-1133">Transmembrane helix</keyword>
<organism evidence="9 10">
    <name type="scientific">Mycoplasmopsis fermentans (strain ATCC 19989 / NBRC 14854 / NCTC 10117 / PG18)</name>
    <name type="common">Mycoplasma fermentans</name>
    <dbReference type="NCBI Taxonomy" id="496833"/>
    <lineage>
        <taxon>Bacteria</taxon>
        <taxon>Bacillati</taxon>
        <taxon>Mycoplasmatota</taxon>
        <taxon>Mycoplasmoidales</taxon>
        <taxon>Metamycoplasmataceae</taxon>
        <taxon>Mycoplasmopsis</taxon>
    </lineage>
</organism>
<evidence type="ECO:0000256" key="1">
    <source>
        <dbReference type="ARBA" id="ARBA00004651"/>
    </source>
</evidence>
<evidence type="ECO:0000256" key="8">
    <source>
        <dbReference type="SAM" id="Phobius"/>
    </source>
</evidence>
<proteinExistence type="inferred from homology"/>
<feature type="transmembrane region" description="Helical" evidence="8">
    <location>
        <begin position="146"/>
        <end position="167"/>
    </location>
</feature>
<dbReference type="Pfam" id="PF02417">
    <property type="entry name" value="Chromate_transp"/>
    <property type="match status" value="1"/>
</dbReference>
<dbReference type="HOGENOM" id="CLU_090306_0_0_14"/>
<keyword evidence="10" id="KW-1185">Reference proteome</keyword>
<evidence type="ECO:0000313" key="10">
    <source>
        <dbReference type="Proteomes" id="UP000006810"/>
    </source>
</evidence>
<keyword evidence="4 8" id="KW-0812">Transmembrane</keyword>
<keyword evidence="6 8" id="KW-0472">Membrane</keyword>
<comment type="similarity">
    <text evidence="2">Belongs to the chromate ion transporter (CHR) (TC 2.A.51) family.</text>
</comment>
<evidence type="ECO:0000256" key="2">
    <source>
        <dbReference type="ARBA" id="ARBA00005262"/>
    </source>
</evidence>
<evidence type="ECO:0000256" key="7">
    <source>
        <dbReference type="SAM" id="Coils"/>
    </source>
</evidence>
<name>C4XFS7_MYCFP</name>
<dbReference type="PANTHER" id="PTHR43663">
    <property type="entry name" value="CHROMATE TRANSPORT PROTEIN-RELATED"/>
    <property type="match status" value="1"/>
</dbReference>
<evidence type="ECO:0000256" key="6">
    <source>
        <dbReference type="ARBA" id="ARBA00023136"/>
    </source>
</evidence>
<dbReference type="GO" id="GO:0015109">
    <property type="term" value="F:chromate transmembrane transporter activity"/>
    <property type="evidence" value="ECO:0007669"/>
    <property type="project" value="InterPro"/>
</dbReference>
<keyword evidence="3" id="KW-1003">Cell membrane</keyword>
<dbReference type="InterPro" id="IPR052518">
    <property type="entry name" value="CHR_Transporter"/>
</dbReference>
<reference evidence="9 10" key="1">
    <citation type="journal article" date="2009" name="Curr. Microbiol.">
        <title>Molecular cloning and expression of a novel cholinephosphotransferase involved in glycoglycerophospholipid biosynthesis of Mycoplasma fermentans.</title>
        <authorList>
            <person name="Ishida N."/>
            <person name="Irikura D."/>
            <person name="Matsuda K."/>
            <person name="Sato S."/>
            <person name="Asano K."/>
        </authorList>
    </citation>
    <scope>NUCLEOTIDE SEQUENCE [LARGE SCALE GENOMIC DNA]</scope>
    <source>
        <strain evidence="10">ATCC 19989 / NBRC 14854 / NCTC 10117 / PG18</strain>
    </source>
</reference>
<evidence type="ECO:0000313" key="9">
    <source>
        <dbReference type="EMBL" id="BAH69999.1"/>
    </source>
</evidence>
<dbReference type="GO" id="GO:0005886">
    <property type="term" value="C:plasma membrane"/>
    <property type="evidence" value="ECO:0007669"/>
    <property type="project" value="UniProtKB-SubCell"/>
</dbReference>
<feature type="transmembrane region" description="Helical" evidence="8">
    <location>
        <begin position="202"/>
        <end position="220"/>
    </location>
</feature>
<accession>C4XFS7</accession>
<protein>
    <recommendedName>
        <fullName evidence="11">Chromate transporter</fullName>
    </recommendedName>
</protein>
<feature type="transmembrane region" description="Helical" evidence="8">
    <location>
        <begin position="179"/>
        <end position="196"/>
    </location>
</feature>
<dbReference type="PANTHER" id="PTHR43663:SF1">
    <property type="entry name" value="CHROMATE TRANSPORTER"/>
    <property type="match status" value="1"/>
</dbReference>
<dbReference type="Proteomes" id="UP000006810">
    <property type="component" value="Chromosome"/>
</dbReference>
<evidence type="ECO:0000256" key="3">
    <source>
        <dbReference type="ARBA" id="ARBA00022475"/>
    </source>
</evidence>
<feature type="transmembrane region" description="Helical" evidence="8">
    <location>
        <begin position="118"/>
        <end position="140"/>
    </location>
</feature>
<gene>
    <name evidence="9" type="ordered locus">MBIO_0734</name>
</gene>
<dbReference type="EMBL" id="AP009608">
    <property type="protein sequence ID" value="BAH69999.1"/>
    <property type="molecule type" value="Genomic_DNA"/>
</dbReference>
<sequence>MLILFKLNFLYTKKALKKFKNKSIIQNMNNQNQQATQYTKKPTFWNVFLFILFITFIGFGGGNALMPVIKKYAVDKYKWLNEKEFDENVIITNMLPGPSVIEAISYITIKLLGFKKGLFLATFATLPHVLVFFLIFYFVQHIPQKYLFVIELGVIVAIIGSLIGFAWEYFKKSRGKTKISLWLILFLITFAFSFFIPTPWNMPVIIMVLIICIFATVEAIKHKKEIKKLKENIENKVTNLDNNIEEKIEQNLELETKENDLNSDKKGGQ</sequence>
<dbReference type="KEGG" id="mfp:MBIO_0734"/>
<feature type="coiled-coil region" evidence="7">
    <location>
        <begin position="219"/>
        <end position="264"/>
    </location>
</feature>
<dbReference type="PATRIC" id="fig|496833.3.peg.327"/>
<evidence type="ECO:0008006" key="11">
    <source>
        <dbReference type="Google" id="ProtNLM"/>
    </source>
</evidence>
<evidence type="ECO:0000256" key="4">
    <source>
        <dbReference type="ARBA" id="ARBA00022692"/>
    </source>
</evidence>
<keyword evidence="7" id="KW-0175">Coiled coil</keyword>
<dbReference type="SUPFAM" id="SSF103473">
    <property type="entry name" value="MFS general substrate transporter"/>
    <property type="match status" value="1"/>
</dbReference>
<feature type="transmembrane region" description="Helical" evidence="8">
    <location>
        <begin position="47"/>
        <end position="69"/>
    </location>
</feature>